<name>A0A415KBB4_9BACE</name>
<dbReference type="InterPro" id="IPR003362">
    <property type="entry name" value="Bact_transf"/>
</dbReference>
<dbReference type="Proteomes" id="UP000284495">
    <property type="component" value="Unassembled WGS sequence"/>
</dbReference>
<evidence type="ECO:0000256" key="7">
    <source>
        <dbReference type="SAM" id="Phobius"/>
    </source>
</evidence>
<evidence type="ECO:0000256" key="1">
    <source>
        <dbReference type="ARBA" id="ARBA00004141"/>
    </source>
</evidence>
<dbReference type="Pfam" id="PF13727">
    <property type="entry name" value="CoA_binding_3"/>
    <property type="match status" value="1"/>
</dbReference>
<comment type="caution">
    <text evidence="9">The sequence shown here is derived from an EMBL/GenBank/DDBJ whole genome shotgun (WGS) entry which is preliminary data.</text>
</comment>
<protein>
    <submittedName>
        <fullName evidence="9">Undecaprenyl-phosphate glucose phosphotransferase</fullName>
        <ecNumber evidence="9">2.7.8.31</ecNumber>
    </submittedName>
</protein>
<feature type="transmembrane region" description="Helical" evidence="7">
    <location>
        <begin position="40"/>
        <end position="63"/>
    </location>
</feature>
<evidence type="ECO:0000256" key="5">
    <source>
        <dbReference type="ARBA" id="ARBA00022989"/>
    </source>
</evidence>
<gene>
    <name evidence="9" type="ORF">DW027_21610</name>
</gene>
<evidence type="ECO:0000259" key="8">
    <source>
        <dbReference type="Pfam" id="PF02397"/>
    </source>
</evidence>
<dbReference type="Pfam" id="PF02397">
    <property type="entry name" value="Bac_transf"/>
    <property type="match status" value="1"/>
</dbReference>
<dbReference type="GO" id="GO:0016020">
    <property type="term" value="C:membrane"/>
    <property type="evidence" value="ECO:0007669"/>
    <property type="project" value="UniProtKB-SubCell"/>
</dbReference>
<evidence type="ECO:0000256" key="4">
    <source>
        <dbReference type="ARBA" id="ARBA00022692"/>
    </source>
</evidence>
<keyword evidence="4 7" id="KW-0812">Transmembrane</keyword>
<dbReference type="AlphaFoldDB" id="A0A415KBB4"/>
<feature type="transmembrane region" description="Helical" evidence="7">
    <location>
        <begin position="83"/>
        <end position="103"/>
    </location>
</feature>
<evidence type="ECO:0000313" key="10">
    <source>
        <dbReference type="Proteomes" id="UP000284495"/>
    </source>
</evidence>
<keyword evidence="5 7" id="KW-1133">Transmembrane helix</keyword>
<dbReference type="InterPro" id="IPR017473">
    <property type="entry name" value="Undecaprenyl-P_gluc_Ptfrase"/>
</dbReference>
<dbReference type="EMBL" id="QROO01000035">
    <property type="protein sequence ID" value="RHL33501.1"/>
    <property type="molecule type" value="Genomic_DNA"/>
</dbReference>
<proteinExistence type="inferred from homology"/>
<dbReference type="GO" id="GO:0089702">
    <property type="term" value="F:undecaprenyl-phosphate glucose phosphotransferase activity"/>
    <property type="evidence" value="ECO:0007669"/>
    <property type="project" value="UniProtKB-EC"/>
</dbReference>
<feature type="transmembrane region" description="Helical" evidence="7">
    <location>
        <begin position="279"/>
        <end position="300"/>
    </location>
</feature>
<feature type="transmembrane region" description="Helical" evidence="7">
    <location>
        <begin position="109"/>
        <end position="129"/>
    </location>
</feature>
<dbReference type="InterPro" id="IPR017475">
    <property type="entry name" value="EPS_sugar_tfrase"/>
</dbReference>
<evidence type="ECO:0000313" key="9">
    <source>
        <dbReference type="EMBL" id="RHL33501.1"/>
    </source>
</evidence>
<dbReference type="Gene3D" id="3.40.50.720">
    <property type="entry name" value="NAD(P)-binding Rossmann-like Domain"/>
    <property type="match status" value="1"/>
</dbReference>
<feature type="domain" description="Bacterial sugar transferase" evidence="8">
    <location>
        <begin position="277"/>
        <end position="461"/>
    </location>
</feature>
<accession>A0A415KBB4</accession>
<dbReference type="NCBIfam" id="TIGR03025">
    <property type="entry name" value="EPS_sugtrans"/>
    <property type="match status" value="1"/>
</dbReference>
<comment type="similarity">
    <text evidence="2">Belongs to the bacterial sugar transferase family.</text>
</comment>
<sequence>MASTNQINKVVELIAVLGDLIILNFSLFLLLFFWEKAFVYLPFSSTTSLMMTSLSLCYLACSVSRGKAWNSREIRADQLVLRVLKNIVMFSVFWACIMAFSGISIISPLFFVIYFFILFVVLSIYRIIIRRSLIGYCAKGNHKRHAVFIGGGNNMQMLYEEMDSSLASIYEVVGYFDIKSNEVLSSQCPYLGNPDGFADFMSGQTGIKHVFCSLSMEQGRYNFSIMNYCENHLLYFHGVPNVCKGFPRRIWHSMVGNMPILNLRYEPLSKMENRVLKRLFDITLSGVFLITIFPLVYIIVGSIIKLTSPGPILFKQMRTGLNGINFKCYKFRSMKVNEEADSKQATVDDPRKTRFGDFLRRSNIDELPQLINVFKGDMSIVGPRPHMLVHTETYAQLIDKYMVRHFIKPGVTGWAQTHGFRGETKELSQMEGRVKADIWYMEHWTLLLDLYIIYKTLVNVIVGEKNAY</sequence>
<dbReference type="PANTHER" id="PTHR30576:SF0">
    <property type="entry name" value="UNDECAPRENYL-PHOSPHATE N-ACETYLGALACTOSAMINYL 1-PHOSPHATE TRANSFERASE-RELATED"/>
    <property type="match status" value="1"/>
</dbReference>
<reference evidence="9 10" key="1">
    <citation type="submission" date="2018-08" db="EMBL/GenBank/DDBJ databases">
        <title>A genome reference for cultivated species of the human gut microbiota.</title>
        <authorList>
            <person name="Zou Y."/>
            <person name="Xue W."/>
            <person name="Luo G."/>
        </authorList>
    </citation>
    <scope>NUCLEOTIDE SEQUENCE [LARGE SCALE GENOMIC DNA]</scope>
    <source>
        <strain evidence="9 10">AF38-2</strain>
    </source>
</reference>
<keyword evidence="6 7" id="KW-0472">Membrane</keyword>
<organism evidence="9 10">
    <name type="scientific">Bacteroides xylanisolvens</name>
    <dbReference type="NCBI Taxonomy" id="371601"/>
    <lineage>
        <taxon>Bacteria</taxon>
        <taxon>Pseudomonadati</taxon>
        <taxon>Bacteroidota</taxon>
        <taxon>Bacteroidia</taxon>
        <taxon>Bacteroidales</taxon>
        <taxon>Bacteroidaceae</taxon>
        <taxon>Bacteroides</taxon>
    </lineage>
</organism>
<evidence type="ECO:0000256" key="3">
    <source>
        <dbReference type="ARBA" id="ARBA00022679"/>
    </source>
</evidence>
<keyword evidence="3 9" id="KW-0808">Transferase</keyword>
<dbReference type="EC" id="2.7.8.31" evidence="9"/>
<comment type="subcellular location">
    <subcellularLocation>
        <location evidence="1">Membrane</location>
        <topology evidence="1">Multi-pass membrane protein</topology>
    </subcellularLocation>
</comment>
<dbReference type="RefSeq" id="WP_118219983.1">
    <property type="nucleotide sequence ID" value="NZ_JAQEAW010000032.1"/>
</dbReference>
<dbReference type="PANTHER" id="PTHR30576">
    <property type="entry name" value="COLANIC BIOSYNTHESIS UDP-GLUCOSE LIPID CARRIER TRANSFERASE"/>
    <property type="match status" value="1"/>
</dbReference>
<evidence type="ECO:0000256" key="6">
    <source>
        <dbReference type="ARBA" id="ARBA00023136"/>
    </source>
</evidence>
<evidence type="ECO:0000256" key="2">
    <source>
        <dbReference type="ARBA" id="ARBA00006464"/>
    </source>
</evidence>
<feature type="transmembrane region" description="Helical" evidence="7">
    <location>
        <begin position="12"/>
        <end position="34"/>
    </location>
</feature>
<dbReference type="NCBIfam" id="TIGR03023">
    <property type="entry name" value="WcaJ_sugtrans"/>
    <property type="match status" value="1"/>
</dbReference>